<keyword evidence="1" id="KW-1133">Transmembrane helix</keyword>
<dbReference type="AlphaFoldDB" id="A0AAE4G7B6"/>
<dbReference type="RefSeq" id="WP_310835325.1">
    <property type="nucleotide sequence ID" value="NZ_JAVLSM010000001.1"/>
</dbReference>
<feature type="transmembrane region" description="Helical" evidence="1">
    <location>
        <begin position="12"/>
        <end position="38"/>
    </location>
</feature>
<protein>
    <submittedName>
        <fullName evidence="2">Uncharacterized protein</fullName>
    </submittedName>
</protein>
<proteinExistence type="predicted"/>
<name>A0AAE4G7B6_9BURK</name>
<organism evidence="2">
    <name type="scientific">Herbaspirillum huttiense subsp. nephrolepidis</name>
    <dbReference type="NCBI Taxonomy" id="3075126"/>
    <lineage>
        <taxon>Bacteria</taxon>
        <taxon>Pseudomonadati</taxon>
        <taxon>Pseudomonadota</taxon>
        <taxon>Betaproteobacteria</taxon>
        <taxon>Burkholderiales</taxon>
        <taxon>Oxalobacteraceae</taxon>
        <taxon>Herbaspirillum</taxon>
    </lineage>
</organism>
<dbReference type="EMBL" id="JAVRAA010000002">
    <property type="protein sequence ID" value="MDT0336014.1"/>
    <property type="molecule type" value="Genomic_DNA"/>
</dbReference>
<sequence length="210" mass="22973">MQTLFFSDQMKSCFAFPLLSTVGIGCGVSVGALNTAFITNCGESCPDDPLLWALGCSITFPLIGHLLLKKTRQTVANTMLVAVALAATVLLPALAMYACSLHEKYWRLHGKQVFPDIEYSLMVISEDPLPTLGIAEAERCVINNDLRCGENPQVIPALCQSGFVSLPRKHWPSFKRLPNEDLQGPAPANADRKYYLNDLCQQQATSVSQP</sequence>
<accession>A0AAE4G7B6</accession>
<gene>
    <name evidence="2" type="ORF">RJN63_04175</name>
</gene>
<keyword evidence="1" id="KW-0472">Membrane</keyword>
<reference evidence="2" key="1">
    <citation type="submission" date="2023-02" db="EMBL/GenBank/DDBJ databases">
        <title>Description of Herbaspirillum huttiense subsp. nephrolepsisexaltata and Herbaspirillum huttiense subsp. lycopersicon.</title>
        <authorList>
            <person name="Poudel M."/>
            <person name="Sharma A."/>
            <person name="Goss E."/>
            <person name="Tapia J.H."/>
            <person name="Harmon C.M."/>
            <person name="Jones J.B."/>
        </authorList>
    </citation>
    <scope>NUCLEOTIDE SEQUENCE</scope>
    <source>
        <strain evidence="2">NC40101</strain>
    </source>
</reference>
<feature type="transmembrane region" description="Helical" evidence="1">
    <location>
        <begin position="80"/>
        <end position="98"/>
    </location>
</feature>
<evidence type="ECO:0000313" key="2">
    <source>
        <dbReference type="EMBL" id="MDT0336014.1"/>
    </source>
</evidence>
<feature type="transmembrane region" description="Helical" evidence="1">
    <location>
        <begin position="50"/>
        <end position="68"/>
    </location>
</feature>
<comment type="caution">
    <text evidence="2">The sequence shown here is derived from an EMBL/GenBank/DDBJ whole genome shotgun (WGS) entry which is preliminary data.</text>
</comment>
<evidence type="ECO:0000256" key="1">
    <source>
        <dbReference type="SAM" id="Phobius"/>
    </source>
</evidence>
<keyword evidence="1" id="KW-0812">Transmembrane</keyword>